<proteinExistence type="predicted"/>
<evidence type="ECO:0000256" key="1">
    <source>
        <dbReference type="SAM" id="MobiDB-lite"/>
    </source>
</evidence>
<feature type="transmembrane region" description="Helical" evidence="2">
    <location>
        <begin position="22"/>
        <end position="41"/>
    </location>
</feature>
<sequence>MCTCHAFCFFWLKFQKFFHCRLLIIVGVMLLVSSTRVLRLLPRRLRRAVQSGSDRSFGARQSGSTRGSRDPNPSTVIQAATLHHLIASSSAKEKA</sequence>
<accession>A0A803QTL9</accession>
<dbReference type="EnsemblPlants" id="novel_model_1240_5bd9a17a.5.5bd9b135">
    <property type="protein sequence ID" value="cds.novel_model_1240_5bd9a17a.5.5bd9b135"/>
    <property type="gene ID" value="novel_gene_687_5bd9a17a"/>
</dbReference>
<name>A0A803QTL9_CANSA</name>
<keyword evidence="2" id="KW-1133">Transmembrane helix</keyword>
<dbReference type="EMBL" id="UZAU01000023">
    <property type="status" value="NOT_ANNOTATED_CDS"/>
    <property type="molecule type" value="Genomic_DNA"/>
</dbReference>
<keyword evidence="4" id="KW-1185">Reference proteome</keyword>
<dbReference type="Proteomes" id="UP000596661">
    <property type="component" value="Chromosome 1"/>
</dbReference>
<evidence type="ECO:0000313" key="3">
    <source>
        <dbReference type="EnsemblPlants" id="cds.novel_model_1240_5bd9a17a.5.5bd9b135"/>
    </source>
</evidence>
<organism evidence="3 4">
    <name type="scientific">Cannabis sativa</name>
    <name type="common">Hemp</name>
    <name type="synonym">Marijuana</name>
    <dbReference type="NCBI Taxonomy" id="3483"/>
    <lineage>
        <taxon>Eukaryota</taxon>
        <taxon>Viridiplantae</taxon>
        <taxon>Streptophyta</taxon>
        <taxon>Embryophyta</taxon>
        <taxon>Tracheophyta</taxon>
        <taxon>Spermatophyta</taxon>
        <taxon>Magnoliopsida</taxon>
        <taxon>eudicotyledons</taxon>
        <taxon>Gunneridae</taxon>
        <taxon>Pentapetalae</taxon>
        <taxon>rosids</taxon>
        <taxon>fabids</taxon>
        <taxon>Rosales</taxon>
        <taxon>Cannabaceae</taxon>
        <taxon>Cannabis</taxon>
    </lineage>
</organism>
<evidence type="ECO:0000313" key="4">
    <source>
        <dbReference type="Proteomes" id="UP000596661"/>
    </source>
</evidence>
<evidence type="ECO:0000256" key="2">
    <source>
        <dbReference type="SAM" id="Phobius"/>
    </source>
</evidence>
<dbReference type="Gramene" id="novel_model_1240_5bd9a17a.5.5bd9b135">
    <property type="protein sequence ID" value="cds.novel_model_1240_5bd9a17a.5.5bd9b135"/>
    <property type="gene ID" value="novel_gene_687_5bd9a17a"/>
</dbReference>
<gene>
    <name evidence="3" type="primary">LOC115706797</name>
</gene>
<feature type="region of interest" description="Disordered" evidence="1">
    <location>
        <begin position="49"/>
        <end position="74"/>
    </location>
</feature>
<keyword evidence="2" id="KW-0472">Membrane</keyword>
<protein>
    <submittedName>
        <fullName evidence="3">Uncharacterized protein</fullName>
    </submittedName>
</protein>
<keyword evidence="2" id="KW-0812">Transmembrane</keyword>
<reference evidence="3" key="2">
    <citation type="submission" date="2021-03" db="UniProtKB">
        <authorList>
            <consortium name="EnsemblPlants"/>
        </authorList>
    </citation>
    <scope>IDENTIFICATION</scope>
</reference>
<feature type="compositionally biased region" description="Polar residues" evidence="1">
    <location>
        <begin position="50"/>
        <end position="74"/>
    </location>
</feature>
<reference evidence="3" key="1">
    <citation type="submission" date="2018-11" db="EMBL/GenBank/DDBJ databases">
        <authorList>
            <person name="Grassa J C."/>
        </authorList>
    </citation>
    <scope>NUCLEOTIDE SEQUENCE [LARGE SCALE GENOMIC DNA]</scope>
</reference>
<dbReference type="AlphaFoldDB" id="A0A803QTL9"/>